<proteinExistence type="predicted"/>
<sequence>MHTARARLLFASAFSMQCHLTQPFLSRPSSPPRLFLLFVCSLCTAPIVSLFSTKYTMCAEETHATTLSIHSDPISPLHCASLSLSILCCAHTFLSHTYTPAPSLSLSLSHIHSSSHFSITHTTTKLCHDPFTTGKKGCSLFVLSLSMTISIKTAQCDVDSHLFSCIAAFITISIKQLLGTSDRS</sequence>
<dbReference type="EMBL" id="CYKH01000610">
    <property type="protein sequence ID" value="CUG06667.1"/>
    <property type="molecule type" value="Genomic_DNA"/>
</dbReference>
<gene>
    <name evidence="1" type="ORF">BSAL_73285</name>
</gene>
<dbReference type="AlphaFoldDB" id="A0A0S4ITK4"/>
<evidence type="ECO:0000313" key="1">
    <source>
        <dbReference type="EMBL" id="CUG06667.1"/>
    </source>
</evidence>
<name>A0A0S4ITK4_BODSA</name>
<evidence type="ECO:0000313" key="2">
    <source>
        <dbReference type="Proteomes" id="UP000051952"/>
    </source>
</evidence>
<keyword evidence="2" id="KW-1185">Reference proteome</keyword>
<reference evidence="2" key="1">
    <citation type="submission" date="2015-09" db="EMBL/GenBank/DDBJ databases">
        <authorList>
            <consortium name="Pathogen Informatics"/>
        </authorList>
    </citation>
    <scope>NUCLEOTIDE SEQUENCE [LARGE SCALE GENOMIC DNA]</scope>
    <source>
        <strain evidence="2">Lake Konstanz</strain>
    </source>
</reference>
<accession>A0A0S4ITK4</accession>
<organism evidence="1 2">
    <name type="scientific">Bodo saltans</name>
    <name type="common">Flagellated protozoan</name>
    <dbReference type="NCBI Taxonomy" id="75058"/>
    <lineage>
        <taxon>Eukaryota</taxon>
        <taxon>Discoba</taxon>
        <taxon>Euglenozoa</taxon>
        <taxon>Kinetoplastea</taxon>
        <taxon>Metakinetoplastina</taxon>
        <taxon>Eubodonida</taxon>
        <taxon>Bodonidae</taxon>
        <taxon>Bodo</taxon>
    </lineage>
</organism>
<protein>
    <submittedName>
        <fullName evidence="1">Uncharacterized protein</fullName>
    </submittedName>
</protein>
<dbReference type="VEuPathDB" id="TriTrypDB:BSAL_73285"/>
<dbReference type="Proteomes" id="UP000051952">
    <property type="component" value="Unassembled WGS sequence"/>
</dbReference>